<keyword evidence="2" id="KW-1185">Reference proteome</keyword>
<accession>A0A7R9BPU6</accession>
<dbReference type="EMBL" id="OA883107">
    <property type="protein sequence ID" value="CAD7277958.1"/>
    <property type="molecule type" value="Genomic_DNA"/>
</dbReference>
<dbReference type="AlphaFoldDB" id="A0A7R9BPU6"/>
<gene>
    <name evidence="1" type="ORF">NMOB1V02_LOCUS5674</name>
</gene>
<evidence type="ECO:0000313" key="2">
    <source>
        <dbReference type="Proteomes" id="UP000678499"/>
    </source>
</evidence>
<sequence>MAKTCCIKCTPIKPPVACEESPGWWGTVKTAALVLAAGLAVYTAVNMLSGAGGSEDQAGEEGAAAE</sequence>
<dbReference type="Proteomes" id="UP000678499">
    <property type="component" value="Unassembled WGS sequence"/>
</dbReference>
<proteinExistence type="predicted"/>
<organism evidence="1">
    <name type="scientific">Notodromas monacha</name>
    <dbReference type="NCBI Taxonomy" id="399045"/>
    <lineage>
        <taxon>Eukaryota</taxon>
        <taxon>Metazoa</taxon>
        <taxon>Ecdysozoa</taxon>
        <taxon>Arthropoda</taxon>
        <taxon>Crustacea</taxon>
        <taxon>Oligostraca</taxon>
        <taxon>Ostracoda</taxon>
        <taxon>Podocopa</taxon>
        <taxon>Podocopida</taxon>
        <taxon>Cypridocopina</taxon>
        <taxon>Cypridoidea</taxon>
        <taxon>Cyprididae</taxon>
        <taxon>Notodromas</taxon>
    </lineage>
</organism>
<protein>
    <submittedName>
        <fullName evidence="1">Uncharacterized protein</fullName>
    </submittedName>
</protein>
<dbReference type="EMBL" id="CAJPEX010001070">
    <property type="protein sequence ID" value="CAG0918110.1"/>
    <property type="molecule type" value="Genomic_DNA"/>
</dbReference>
<evidence type="ECO:0000313" key="1">
    <source>
        <dbReference type="EMBL" id="CAD7277958.1"/>
    </source>
</evidence>
<name>A0A7R9BPU6_9CRUS</name>
<reference evidence="1" key="1">
    <citation type="submission" date="2020-11" db="EMBL/GenBank/DDBJ databases">
        <authorList>
            <person name="Tran Van P."/>
        </authorList>
    </citation>
    <scope>NUCLEOTIDE SEQUENCE</scope>
</reference>